<dbReference type="Proteomes" id="UP001332192">
    <property type="component" value="Chromosome"/>
</dbReference>
<dbReference type="InterPro" id="IPR007387">
    <property type="entry name" value="TRAP_DctQ"/>
</dbReference>
<evidence type="ECO:0000259" key="10">
    <source>
        <dbReference type="Pfam" id="PF04290"/>
    </source>
</evidence>
<organism evidence="11 12">
    <name type="scientific">Carboxydichorda subterranea</name>
    <dbReference type="NCBI Taxonomy" id="3109565"/>
    <lineage>
        <taxon>Bacteria</taxon>
        <taxon>Bacillati</taxon>
        <taxon>Bacillota</taxon>
        <taxon>Limnochordia</taxon>
        <taxon>Limnochordales</taxon>
        <taxon>Geochordaceae</taxon>
        <taxon>Carboxydichorda</taxon>
    </lineage>
</organism>
<evidence type="ECO:0000256" key="1">
    <source>
        <dbReference type="ARBA" id="ARBA00004429"/>
    </source>
</evidence>
<keyword evidence="12" id="KW-1185">Reference proteome</keyword>
<dbReference type="RefSeq" id="WP_324716128.1">
    <property type="nucleotide sequence ID" value="NZ_CP141615.1"/>
</dbReference>
<comment type="similarity">
    <text evidence="8">Belongs to the TRAP transporter small permease family.</text>
</comment>
<name>A0ABZ1BVP8_9FIRM</name>
<evidence type="ECO:0000256" key="9">
    <source>
        <dbReference type="SAM" id="Phobius"/>
    </source>
</evidence>
<dbReference type="PANTHER" id="PTHR35011:SF2">
    <property type="entry name" value="2,3-DIKETO-L-GULONATE TRAP TRANSPORTER SMALL PERMEASE PROTEIN YIAM"/>
    <property type="match status" value="1"/>
</dbReference>
<evidence type="ECO:0000256" key="2">
    <source>
        <dbReference type="ARBA" id="ARBA00022448"/>
    </source>
</evidence>
<proteinExistence type="inferred from homology"/>
<feature type="transmembrane region" description="Helical" evidence="9">
    <location>
        <begin position="40"/>
        <end position="60"/>
    </location>
</feature>
<dbReference type="PANTHER" id="PTHR35011">
    <property type="entry name" value="2,3-DIKETO-L-GULONATE TRAP TRANSPORTER SMALL PERMEASE PROTEIN YIAM"/>
    <property type="match status" value="1"/>
</dbReference>
<evidence type="ECO:0000256" key="3">
    <source>
        <dbReference type="ARBA" id="ARBA00022475"/>
    </source>
</evidence>
<feature type="transmembrane region" description="Helical" evidence="9">
    <location>
        <begin position="110"/>
        <end position="132"/>
    </location>
</feature>
<keyword evidence="5 9" id="KW-0812">Transmembrane</keyword>
<feature type="domain" description="Tripartite ATP-independent periplasmic transporters DctQ component" evidence="10">
    <location>
        <begin position="48"/>
        <end position="179"/>
    </location>
</feature>
<keyword evidence="2" id="KW-0813">Transport</keyword>
<evidence type="ECO:0000256" key="6">
    <source>
        <dbReference type="ARBA" id="ARBA00022989"/>
    </source>
</evidence>
<dbReference type="InterPro" id="IPR055348">
    <property type="entry name" value="DctQ"/>
</dbReference>
<evidence type="ECO:0000256" key="8">
    <source>
        <dbReference type="ARBA" id="ARBA00038436"/>
    </source>
</evidence>
<evidence type="ECO:0000256" key="4">
    <source>
        <dbReference type="ARBA" id="ARBA00022519"/>
    </source>
</evidence>
<keyword evidence="7 9" id="KW-0472">Membrane</keyword>
<comment type="subcellular location">
    <subcellularLocation>
        <location evidence="1">Cell inner membrane</location>
        <topology evidence="1">Multi-pass membrane protein</topology>
    </subcellularLocation>
</comment>
<sequence length="194" mass="20700">MISRVSAEQGVARGSARAAPRPHAATLLLARALDHLEEGVVAGLLGFMVILAFANVVVRYLTTSSLAFSEELLINLFVWLSLFGAAIAVRRKAHAAVTMLVDRLPAPFRPAVRVAAYGLSLLATGLMVMQGWALVSYQRAMGVETYSMSLPMWWFSLGIPVGGVVIAIRIVEAAWKELRDGAAHQGGAGGERSS</sequence>
<evidence type="ECO:0000256" key="5">
    <source>
        <dbReference type="ARBA" id="ARBA00022692"/>
    </source>
</evidence>
<keyword evidence="3" id="KW-1003">Cell membrane</keyword>
<keyword evidence="6 9" id="KW-1133">Transmembrane helix</keyword>
<accession>A0ABZ1BVP8</accession>
<evidence type="ECO:0000256" key="7">
    <source>
        <dbReference type="ARBA" id="ARBA00023136"/>
    </source>
</evidence>
<gene>
    <name evidence="11" type="ORF">U7230_12295</name>
</gene>
<feature type="transmembrane region" description="Helical" evidence="9">
    <location>
        <begin position="152"/>
        <end position="171"/>
    </location>
</feature>
<evidence type="ECO:0000313" key="12">
    <source>
        <dbReference type="Proteomes" id="UP001332192"/>
    </source>
</evidence>
<feature type="transmembrane region" description="Helical" evidence="9">
    <location>
        <begin position="72"/>
        <end position="89"/>
    </location>
</feature>
<reference evidence="11 12" key="1">
    <citation type="journal article" date="2024" name="Front. Microbiol.">
        <title>Novel thermophilic genera Geochorda gen. nov. and Carboxydochorda gen. nov. from the deep terrestrial subsurface reveal the ecophysiological diversity in the class Limnochordia.</title>
        <authorList>
            <person name="Karnachuk O.V."/>
            <person name="Lukina A.P."/>
            <person name="Avakyan M.R."/>
            <person name="Kadnikov V.V."/>
            <person name="Begmatov S."/>
            <person name="Beletsky A.V."/>
            <person name="Vlasova K.G."/>
            <person name="Novikov A.A."/>
            <person name="Shcherbakova V.A."/>
            <person name="Mardanov A.V."/>
            <person name="Ravin N.V."/>
        </authorList>
    </citation>
    <scope>NUCLEOTIDE SEQUENCE [LARGE SCALE GENOMIC DNA]</scope>
    <source>
        <strain evidence="11 12">L945</strain>
    </source>
</reference>
<keyword evidence="4" id="KW-0997">Cell inner membrane</keyword>
<evidence type="ECO:0000313" key="11">
    <source>
        <dbReference type="EMBL" id="WRP16856.1"/>
    </source>
</evidence>
<protein>
    <submittedName>
        <fullName evidence="11">TRAP transporter small permease</fullName>
    </submittedName>
</protein>
<dbReference type="EMBL" id="CP141615">
    <property type="protein sequence ID" value="WRP16856.1"/>
    <property type="molecule type" value="Genomic_DNA"/>
</dbReference>
<dbReference type="Pfam" id="PF04290">
    <property type="entry name" value="DctQ"/>
    <property type="match status" value="1"/>
</dbReference>